<name>A0A6I2MRA1_9FLAO</name>
<proteinExistence type="predicted"/>
<dbReference type="Proteomes" id="UP000443153">
    <property type="component" value="Unassembled WGS sequence"/>
</dbReference>
<dbReference type="OrthoDB" id="7066958at2"/>
<accession>A0A6I2MRA1</accession>
<organism evidence="1 2">
    <name type="scientific">Maribacter luteus</name>
    <dbReference type="NCBI Taxonomy" id="2594478"/>
    <lineage>
        <taxon>Bacteria</taxon>
        <taxon>Pseudomonadati</taxon>
        <taxon>Bacteroidota</taxon>
        <taxon>Flavobacteriia</taxon>
        <taxon>Flavobacteriales</taxon>
        <taxon>Flavobacteriaceae</taxon>
        <taxon>Maribacter</taxon>
    </lineage>
</organism>
<sequence length="226" mass="27228">MKYIKTDTEYEPKITGSPNGVYSVEIKEKKSFKSKGERNYFNEFVKKNNEDIRRVYEQNFVKIDNKRITEIIYFPSYKKAKNIDVVQYRPFQMGFQLLISEKAYEILKKYRIPAYNIIPSKIETFDKKYFMIGFSMIENKNIDFNKSKFYDFKLEKEIVYKNNNDYAEINFSRYPLETYLKERYNYDIINLQGEGIYFSEDLITALEKNGIIGFVRKKSILYNETE</sequence>
<protein>
    <submittedName>
        <fullName evidence="1">Uncharacterized protein</fullName>
    </submittedName>
</protein>
<evidence type="ECO:0000313" key="2">
    <source>
        <dbReference type="Proteomes" id="UP000443153"/>
    </source>
</evidence>
<dbReference type="EMBL" id="WKJH01000008">
    <property type="protein sequence ID" value="MRX64714.1"/>
    <property type="molecule type" value="Genomic_DNA"/>
</dbReference>
<comment type="caution">
    <text evidence="1">The sequence shown here is derived from an EMBL/GenBank/DDBJ whole genome shotgun (WGS) entry which is preliminary data.</text>
</comment>
<dbReference type="AlphaFoldDB" id="A0A6I2MRA1"/>
<gene>
    <name evidence="1" type="ORF">GJ691_11080</name>
</gene>
<reference evidence="1 2" key="1">
    <citation type="submission" date="2019-11" db="EMBL/GenBank/DDBJ databases">
        <title>Maribacter lutea sp. nov., a marine bacterium isolated from intertidal sand.</title>
        <authorList>
            <person name="Liu A."/>
        </authorList>
    </citation>
    <scope>NUCLEOTIDE SEQUENCE [LARGE SCALE GENOMIC DNA]</scope>
    <source>
        <strain evidence="1 2">RZ05</strain>
    </source>
</reference>
<evidence type="ECO:0000313" key="1">
    <source>
        <dbReference type="EMBL" id="MRX64714.1"/>
    </source>
</evidence>
<keyword evidence="2" id="KW-1185">Reference proteome</keyword>
<dbReference type="RefSeq" id="WP_154366858.1">
    <property type="nucleotide sequence ID" value="NZ_WKJH01000008.1"/>
</dbReference>